<dbReference type="InterPro" id="IPR012292">
    <property type="entry name" value="Globin/Proto"/>
</dbReference>
<dbReference type="Pfam" id="PF01152">
    <property type="entry name" value="Bac_globin"/>
    <property type="match status" value="1"/>
</dbReference>
<dbReference type="CDD" id="cd00454">
    <property type="entry name" value="TrHb1_N"/>
    <property type="match status" value="1"/>
</dbReference>
<dbReference type="InterPro" id="IPR001486">
    <property type="entry name" value="Hemoglobin_trunc"/>
</dbReference>
<dbReference type="OrthoDB" id="9795814at2"/>
<keyword evidence="2 5" id="KW-0349">Heme</keyword>
<gene>
    <name evidence="6" type="ORF">GRI42_06160</name>
</gene>
<evidence type="ECO:0000256" key="3">
    <source>
        <dbReference type="ARBA" id="ARBA00022723"/>
    </source>
</evidence>
<accession>A0A844Y0B5</accession>
<protein>
    <submittedName>
        <fullName evidence="6">Group 1 truncated hemoglobin</fullName>
    </submittedName>
</protein>
<keyword evidence="7" id="KW-1185">Reference proteome</keyword>
<dbReference type="GO" id="GO:0019825">
    <property type="term" value="F:oxygen binding"/>
    <property type="evidence" value="ECO:0007669"/>
    <property type="project" value="InterPro"/>
</dbReference>
<dbReference type="EMBL" id="WTYF01000004">
    <property type="protein sequence ID" value="MXO50887.1"/>
    <property type="molecule type" value="Genomic_DNA"/>
</dbReference>
<proteinExistence type="predicted"/>
<evidence type="ECO:0000256" key="4">
    <source>
        <dbReference type="ARBA" id="ARBA00023004"/>
    </source>
</evidence>
<evidence type="ECO:0000256" key="2">
    <source>
        <dbReference type="ARBA" id="ARBA00022617"/>
    </source>
</evidence>
<organism evidence="6 7">
    <name type="scientific">Qipengyuania gaetbuli</name>
    <dbReference type="NCBI Taxonomy" id="266952"/>
    <lineage>
        <taxon>Bacteria</taxon>
        <taxon>Pseudomonadati</taxon>
        <taxon>Pseudomonadota</taxon>
        <taxon>Alphaproteobacteria</taxon>
        <taxon>Sphingomonadales</taxon>
        <taxon>Erythrobacteraceae</taxon>
        <taxon>Qipengyuania</taxon>
    </lineage>
</organism>
<evidence type="ECO:0000313" key="6">
    <source>
        <dbReference type="EMBL" id="MXO50887.1"/>
    </source>
</evidence>
<reference evidence="6 7" key="1">
    <citation type="submission" date="2019-12" db="EMBL/GenBank/DDBJ databases">
        <title>Genomic-based taxomic classification of the family Erythrobacteraceae.</title>
        <authorList>
            <person name="Xu L."/>
        </authorList>
    </citation>
    <scope>NUCLEOTIDE SEQUENCE [LARGE SCALE GENOMIC DNA]</scope>
    <source>
        <strain evidence="6 7">DSM 16225</strain>
    </source>
</reference>
<keyword evidence="3 5" id="KW-0479">Metal-binding</keyword>
<comment type="caution">
    <text evidence="6">The sequence shown here is derived from an EMBL/GenBank/DDBJ whole genome shotgun (WGS) entry which is preliminary data.</text>
</comment>
<keyword evidence="4 5" id="KW-0408">Iron</keyword>
<feature type="binding site" description="distal binding residue" evidence="5">
    <location>
        <position position="73"/>
    </location>
    <ligand>
        <name>heme</name>
        <dbReference type="ChEBI" id="CHEBI:30413"/>
    </ligand>
    <ligandPart>
        <name>Fe</name>
        <dbReference type="ChEBI" id="CHEBI:18248"/>
    </ligandPart>
</feature>
<dbReference type="GO" id="GO:0046872">
    <property type="term" value="F:metal ion binding"/>
    <property type="evidence" value="ECO:0007669"/>
    <property type="project" value="UniProtKB-KW"/>
</dbReference>
<dbReference type="AlphaFoldDB" id="A0A844Y0B5"/>
<evidence type="ECO:0000256" key="1">
    <source>
        <dbReference type="ARBA" id="ARBA00022448"/>
    </source>
</evidence>
<name>A0A844Y0B5_9SPHN</name>
<dbReference type="Proteomes" id="UP000444185">
    <property type="component" value="Unassembled WGS sequence"/>
</dbReference>
<dbReference type="RefSeq" id="WP_160607441.1">
    <property type="nucleotide sequence ID" value="NZ_WTYF01000004.1"/>
</dbReference>
<keyword evidence="1" id="KW-0813">Transport</keyword>
<feature type="binding site" description="distal binding residue" evidence="5">
    <location>
        <position position="49"/>
    </location>
    <ligand>
        <name>heme</name>
        <dbReference type="ChEBI" id="CHEBI:30413"/>
    </ligand>
    <ligandPart>
        <name>Fe</name>
        <dbReference type="ChEBI" id="CHEBI:18248"/>
    </ligandPart>
</feature>
<dbReference type="InterPro" id="IPR009050">
    <property type="entry name" value="Globin-like_sf"/>
</dbReference>
<evidence type="ECO:0000313" key="7">
    <source>
        <dbReference type="Proteomes" id="UP000444185"/>
    </source>
</evidence>
<dbReference type="Gene3D" id="1.10.490.10">
    <property type="entry name" value="Globins"/>
    <property type="match status" value="1"/>
</dbReference>
<dbReference type="GO" id="GO:0020037">
    <property type="term" value="F:heme binding"/>
    <property type="evidence" value="ECO:0007669"/>
    <property type="project" value="InterPro"/>
</dbReference>
<dbReference type="SUPFAM" id="SSF46458">
    <property type="entry name" value="Globin-like"/>
    <property type="match status" value="1"/>
</dbReference>
<sequence length="121" mass="13558">MAQQQSMFDKYGGFSVVSKIVLDLYERLLDDDDLGPFFDDVEFARIVDHQTKFVSSVMGGPASYTDVQIQKLHSHLPISDAHFDKLALMLTQVLQDHGVEDEDAQEVVGAFAQRRGLVVND</sequence>
<evidence type="ECO:0000256" key="5">
    <source>
        <dbReference type="PIRSR" id="PIRSR601486-1"/>
    </source>
</evidence>